<dbReference type="Proteomes" id="UP000322234">
    <property type="component" value="Unassembled WGS sequence"/>
</dbReference>
<accession>A0A6B0RD60</accession>
<evidence type="ECO:0000313" key="2">
    <source>
        <dbReference type="Proteomes" id="UP000322234"/>
    </source>
</evidence>
<name>A0A6B0RD60_9CETA</name>
<keyword evidence="2" id="KW-1185">Reference proteome</keyword>
<dbReference type="AlphaFoldDB" id="A0A6B0RD60"/>
<protein>
    <submittedName>
        <fullName evidence="1">Uncharacterized protein</fullName>
    </submittedName>
</protein>
<gene>
    <name evidence="1" type="ORF">E5288_WYG017049</name>
</gene>
<dbReference type="EMBL" id="VBQZ03000044">
    <property type="protein sequence ID" value="MXQ88109.1"/>
    <property type="molecule type" value="Genomic_DNA"/>
</dbReference>
<proteinExistence type="predicted"/>
<comment type="caution">
    <text evidence="1">The sequence shown here is derived from an EMBL/GenBank/DDBJ whole genome shotgun (WGS) entry which is preliminary data.</text>
</comment>
<evidence type="ECO:0000313" key="1">
    <source>
        <dbReference type="EMBL" id="MXQ88109.1"/>
    </source>
</evidence>
<organism evidence="1 2">
    <name type="scientific">Bos mutus</name>
    <name type="common">wild yak</name>
    <dbReference type="NCBI Taxonomy" id="72004"/>
    <lineage>
        <taxon>Eukaryota</taxon>
        <taxon>Metazoa</taxon>
        <taxon>Chordata</taxon>
        <taxon>Craniata</taxon>
        <taxon>Vertebrata</taxon>
        <taxon>Euteleostomi</taxon>
        <taxon>Mammalia</taxon>
        <taxon>Eutheria</taxon>
        <taxon>Laurasiatheria</taxon>
        <taxon>Artiodactyla</taxon>
        <taxon>Ruminantia</taxon>
        <taxon>Pecora</taxon>
        <taxon>Bovidae</taxon>
        <taxon>Bovinae</taxon>
        <taxon>Bos</taxon>
    </lineage>
</organism>
<sequence length="98" mass="11348">MLMPEYLSMKTGPECSYTIPDCYNWKTMNSAGLVEVPSGPWHAVLLVFWKQREIYILVSEENPSFILDENCKTFSRGGTPFVEFWSKHQNQRQETGVP</sequence>
<reference evidence="1" key="1">
    <citation type="submission" date="2019-10" db="EMBL/GenBank/DDBJ databases">
        <title>The sequence and de novo assembly of the wild yak genome.</title>
        <authorList>
            <person name="Liu Y."/>
        </authorList>
    </citation>
    <scope>NUCLEOTIDE SEQUENCE [LARGE SCALE GENOMIC DNA]</scope>
    <source>
        <strain evidence="1">WY2019</strain>
    </source>
</reference>